<feature type="region of interest" description="Disordered" evidence="10">
    <location>
        <begin position="45"/>
        <end position="67"/>
    </location>
</feature>
<dbReference type="PANTHER" id="PTHR11649">
    <property type="entry name" value="MSS1/TRME-RELATED GTP-BINDING PROTEIN"/>
    <property type="match status" value="1"/>
</dbReference>
<dbReference type="InterPro" id="IPR019987">
    <property type="entry name" value="GTP-bd_ribosome_bio_YsxC"/>
</dbReference>
<dbReference type="AlphaFoldDB" id="L8HGF2"/>
<feature type="domain" description="EngB-type G" evidence="11">
    <location>
        <begin position="136"/>
        <end position="308"/>
    </location>
</feature>
<dbReference type="InterPro" id="IPR030393">
    <property type="entry name" value="G_ENGB_dom"/>
</dbReference>
<dbReference type="Gene3D" id="3.40.50.300">
    <property type="entry name" value="P-loop containing nucleotide triphosphate hydrolases"/>
    <property type="match status" value="1"/>
</dbReference>
<keyword evidence="4" id="KW-0479">Metal-binding</keyword>
<dbReference type="EMBL" id="KB007857">
    <property type="protein sequence ID" value="ELR23521.1"/>
    <property type="molecule type" value="Genomic_DNA"/>
</dbReference>
<evidence type="ECO:0000256" key="3">
    <source>
        <dbReference type="ARBA" id="ARBA00022618"/>
    </source>
</evidence>
<dbReference type="GeneID" id="14924502"/>
<comment type="cofactor">
    <cofactor evidence="1">
        <name>Mg(2+)</name>
        <dbReference type="ChEBI" id="CHEBI:18420"/>
    </cofactor>
</comment>
<keyword evidence="13" id="KW-1185">Reference proteome</keyword>
<evidence type="ECO:0000256" key="10">
    <source>
        <dbReference type="SAM" id="MobiDB-lite"/>
    </source>
</evidence>
<dbReference type="OrthoDB" id="18834at2759"/>
<dbReference type="CDD" id="cd01876">
    <property type="entry name" value="YihA_EngB"/>
    <property type="match status" value="1"/>
</dbReference>
<keyword evidence="5" id="KW-0547">Nucleotide-binding</keyword>
<protein>
    <submittedName>
        <fullName evidence="12">Ribosome biogenesis GTPbinding protein YsxC, putative</fullName>
    </submittedName>
</protein>
<dbReference type="KEGG" id="acan:ACA1_071430"/>
<evidence type="ECO:0000256" key="5">
    <source>
        <dbReference type="ARBA" id="ARBA00022741"/>
    </source>
</evidence>
<evidence type="ECO:0000256" key="7">
    <source>
        <dbReference type="ARBA" id="ARBA00023134"/>
    </source>
</evidence>
<keyword evidence="6" id="KW-0460">Magnesium</keyword>
<name>L8HGF2_ACACF</name>
<comment type="similarity">
    <text evidence="2">Belongs to the TRAFAC class TrmE-Era-EngA-EngB-Septin-like GTPase superfamily. EngB GTPase family.</text>
</comment>
<dbReference type="Proteomes" id="UP000011083">
    <property type="component" value="Unassembled WGS sequence"/>
</dbReference>
<sequence>MKRVRMPMLRCCPRSSSWSAGLSCTSSSSWRCITATNLRFARSTSSITSSNPAQPPAPPKASSSAANRKGKKLASVFQYFAAHDPSSSTALPVPPATVDFVRSITDEERKAAHAFFTKNAAFLASSVAAPNLPAEDQPEFAFVGRSNVGKSSLLNALLSKPLARTSNTPGRTQTINYYQAGSVKLVDLPGYGYAKAPVRIVREWQQFVNTFLTTRKSLYNTSVLVDSRRGITDKDAEVIQMLNTHGLPHQVVLTKADKLSRREIFVVLAETKERIKRSPFCSPIIYITSKDGLGVDELRIGLMRAAKSNQI</sequence>
<evidence type="ECO:0000256" key="1">
    <source>
        <dbReference type="ARBA" id="ARBA00001946"/>
    </source>
</evidence>
<evidence type="ECO:0000256" key="2">
    <source>
        <dbReference type="ARBA" id="ARBA00009638"/>
    </source>
</evidence>
<evidence type="ECO:0000313" key="12">
    <source>
        <dbReference type="EMBL" id="ELR23521.1"/>
    </source>
</evidence>
<dbReference type="GO" id="GO:0005525">
    <property type="term" value="F:GTP binding"/>
    <property type="evidence" value="ECO:0007669"/>
    <property type="project" value="UniProtKB-KW"/>
</dbReference>
<keyword evidence="8" id="KW-0717">Septation</keyword>
<dbReference type="Pfam" id="PF01926">
    <property type="entry name" value="MMR_HSR1"/>
    <property type="match status" value="1"/>
</dbReference>
<evidence type="ECO:0000256" key="9">
    <source>
        <dbReference type="ARBA" id="ARBA00023306"/>
    </source>
</evidence>
<dbReference type="GO" id="GO:0051301">
    <property type="term" value="P:cell division"/>
    <property type="evidence" value="ECO:0007669"/>
    <property type="project" value="UniProtKB-KW"/>
</dbReference>
<dbReference type="RefSeq" id="XP_004353049.1">
    <property type="nucleotide sequence ID" value="XM_004352997.1"/>
</dbReference>
<dbReference type="InterPro" id="IPR006073">
    <property type="entry name" value="GTP-bd"/>
</dbReference>
<evidence type="ECO:0000313" key="13">
    <source>
        <dbReference type="Proteomes" id="UP000011083"/>
    </source>
</evidence>
<proteinExistence type="inferred from homology"/>
<evidence type="ECO:0000256" key="4">
    <source>
        <dbReference type="ARBA" id="ARBA00022723"/>
    </source>
</evidence>
<dbReference type="STRING" id="1257118.L8HGF2"/>
<keyword evidence="3" id="KW-0132">Cell division</keyword>
<evidence type="ECO:0000259" key="11">
    <source>
        <dbReference type="PROSITE" id="PS51706"/>
    </source>
</evidence>
<dbReference type="NCBIfam" id="TIGR03598">
    <property type="entry name" value="GTPase_YsxC"/>
    <property type="match status" value="1"/>
</dbReference>
<evidence type="ECO:0000256" key="8">
    <source>
        <dbReference type="ARBA" id="ARBA00023210"/>
    </source>
</evidence>
<dbReference type="SUPFAM" id="SSF52540">
    <property type="entry name" value="P-loop containing nucleoside triphosphate hydrolases"/>
    <property type="match status" value="1"/>
</dbReference>
<dbReference type="HAMAP" id="MF_00321">
    <property type="entry name" value="GTPase_EngB"/>
    <property type="match status" value="1"/>
</dbReference>
<dbReference type="PANTHER" id="PTHR11649:SF13">
    <property type="entry name" value="ENGB-TYPE G DOMAIN-CONTAINING PROTEIN"/>
    <property type="match status" value="1"/>
</dbReference>
<accession>L8HGF2</accession>
<evidence type="ECO:0000256" key="6">
    <source>
        <dbReference type="ARBA" id="ARBA00022842"/>
    </source>
</evidence>
<dbReference type="PROSITE" id="PS51706">
    <property type="entry name" value="G_ENGB"/>
    <property type="match status" value="1"/>
</dbReference>
<keyword evidence="9" id="KW-0131">Cell cycle</keyword>
<organism evidence="12 13">
    <name type="scientific">Acanthamoeba castellanii (strain ATCC 30010 / Neff)</name>
    <dbReference type="NCBI Taxonomy" id="1257118"/>
    <lineage>
        <taxon>Eukaryota</taxon>
        <taxon>Amoebozoa</taxon>
        <taxon>Discosea</taxon>
        <taxon>Longamoebia</taxon>
        <taxon>Centramoebida</taxon>
        <taxon>Acanthamoebidae</taxon>
        <taxon>Acanthamoeba</taxon>
    </lineage>
</organism>
<dbReference type="VEuPathDB" id="AmoebaDB:ACA1_071430"/>
<gene>
    <name evidence="12" type="ORF">ACA1_071430</name>
</gene>
<dbReference type="InterPro" id="IPR027417">
    <property type="entry name" value="P-loop_NTPase"/>
</dbReference>
<reference evidence="12 13" key="1">
    <citation type="journal article" date="2013" name="Genome Biol.">
        <title>Genome of Acanthamoeba castellanii highlights extensive lateral gene transfer and early evolution of tyrosine kinase signaling.</title>
        <authorList>
            <person name="Clarke M."/>
            <person name="Lohan A.J."/>
            <person name="Liu B."/>
            <person name="Lagkouvardos I."/>
            <person name="Roy S."/>
            <person name="Zafar N."/>
            <person name="Bertelli C."/>
            <person name="Schilde C."/>
            <person name="Kianianmomeni A."/>
            <person name="Burglin T.R."/>
            <person name="Frech C."/>
            <person name="Turcotte B."/>
            <person name="Kopec K.O."/>
            <person name="Synnott J.M."/>
            <person name="Choo C."/>
            <person name="Paponov I."/>
            <person name="Finkler A."/>
            <person name="Soon Heng Tan C."/>
            <person name="Hutchins A.P."/>
            <person name="Weinmeier T."/>
            <person name="Rattei T."/>
            <person name="Chu J.S."/>
            <person name="Gimenez G."/>
            <person name="Irimia M."/>
            <person name="Rigden D.J."/>
            <person name="Fitzpatrick D.A."/>
            <person name="Lorenzo-Morales J."/>
            <person name="Bateman A."/>
            <person name="Chiu C.H."/>
            <person name="Tang P."/>
            <person name="Hegemann P."/>
            <person name="Fromm H."/>
            <person name="Raoult D."/>
            <person name="Greub G."/>
            <person name="Miranda-Saavedra D."/>
            <person name="Chen N."/>
            <person name="Nash P."/>
            <person name="Ginger M.L."/>
            <person name="Horn M."/>
            <person name="Schaap P."/>
            <person name="Caler L."/>
            <person name="Loftus B."/>
        </authorList>
    </citation>
    <scope>NUCLEOTIDE SEQUENCE [LARGE SCALE GENOMIC DNA]</scope>
    <source>
        <strain evidence="12 13">Neff</strain>
    </source>
</reference>
<keyword evidence="7" id="KW-0342">GTP-binding</keyword>
<dbReference type="GO" id="GO:0046872">
    <property type="term" value="F:metal ion binding"/>
    <property type="evidence" value="ECO:0007669"/>
    <property type="project" value="UniProtKB-KW"/>
</dbReference>